<dbReference type="InterPro" id="IPR035897">
    <property type="entry name" value="Toll_tir_struct_dom_sf"/>
</dbReference>
<dbReference type="InterPro" id="IPR000157">
    <property type="entry name" value="TIR_dom"/>
</dbReference>
<reference evidence="2" key="1">
    <citation type="submission" date="2020-10" db="EMBL/GenBank/DDBJ databases">
        <title>Taxonomic study of unclassified bacteria belonging to the class Ktedonobacteria.</title>
        <authorList>
            <person name="Yabe S."/>
            <person name="Wang C.M."/>
            <person name="Zheng Y."/>
            <person name="Sakai Y."/>
            <person name="Cavaletti L."/>
            <person name="Monciardini P."/>
            <person name="Donadio S."/>
        </authorList>
    </citation>
    <scope>NUCLEOTIDE SEQUENCE</scope>
    <source>
        <strain evidence="2">ID150040</strain>
    </source>
</reference>
<evidence type="ECO:0000313" key="2">
    <source>
        <dbReference type="EMBL" id="GHO96608.1"/>
    </source>
</evidence>
<accession>A0A8J3N5L1</accession>
<evidence type="ECO:0000259" key="1">
    <source>
        <dbReference type="PROSITE" id="PS50104"/>
    </source>
</evidence>
<feature type="domain" description="TIR" evidence="1">
    <location>
        <begin position="15"/>
        <end position="147"/>
    </location>
</feature>
<protein>
    <recommendedName>
        <fullName evidence="1">TIR domain-containing protein</fullName>
    </recommendedName>
</protein>
<dbReference type="RefSeq" id="WP_220207218.1">
    <property type="nucleotide sequence ID" value="NZ_BNJK01000001.1"/>
</dbReference>
<evidence type="ECO:0000313" key="3">
    <source>
        <dbReference type="Proteomes" id="UP000597444"/>
    </source>
</evidence>
<dbReference type="Proteomes" id="UP000597444">
    <property type="component" value="Unassembled WGS sequence"/>
</dbReference>
<sequence length="162" mass="18082">MMDERNTGQEPSRFVRDKAFISYSRSDAKYLSELHAHLKFHTRNGMINFWDDTMIKPGERWSEKITHGLQSAKVAVFLVSAEFLASDFIATRELPPLLTAAAQEGVVILSVILSPSAFKYSPLAQFQTVNVPSNPLSAMTKGQRQAVWVSVAESIKEALKLP</sequence>
<dbReference type="SUPFAM" id="SSF52200">
    <property type="entry name" value="Toll/Interleukin receptor TIR domain"/>
    <property type="match status" value="1"/>
</dbReference>
<proteinExistence type="predicted"/>
<organism evidence="2 3">
    <name type="scientific">Reticulibacter mediterranei</name>
    <dbReference type="NCBI Taxonomy" id="2778369"/>
    <lineage>
        <taxon>Bacteria</taxon>
        <taxon>Bacillati</taxon>
        <taxon>Chloroflexota</taxon>
        <taxon>Ktedonobacteria</taxon>
        <taxon>Ktedonobacterales</taxon>
        <taxon>Reticulibacteraceae</taxon>
        <taxon>Reticulibacter</taxon>
    </lineage>
</organism>
<comment type="caution">
    <text evidence="2">The sequence shown here is derived from an EMBL/GenBank/DDBJ whole genome shotgun (WGS) entry which is preliminary data.</text>
</comment>
<gene>
    <name evidence="2" type="ORF">KSF_066560</name>
</gene>
<dbReference type="GO" id="GO:0007165">
    <property type="term" value="P:signal transduction"/>
    <property type="evidence" value="ECO:0007669"/>
    <property type="project" value="InterPro"/>
</dbReference>
<name>A0A8J3N5L1_9CHLR</name>
<dbReference type="AlphaFoldDB" id="A0A8J3N5L1"/>
<dbReference type="Pfam" id="PF13676">
    <property type="entry name" value="TIR_2"/>
    <property type="match status" value="1"/>
</dbReference>
<dbReference type="Gene3D" id="3.40.50.10140">
    <property type="entry name" value="Toll/interleukin-1 receptor homology (TIR) domain"/>
    <property type="match status" value="1"/>
</dbReference>
<keyword evidence="3" id="KW-1185">Reference proteome</keyword>
<dbReference type="EMBL" id="BNJK01000001">
    <property type="protein sequence ID" value="GHO96608.1"/>
    <property type="molecule type" value="Genomic_DNA"/>
</dbReference>
<dbReference type="PROSITE" id="PS50104">
    <property type="entry name" value="TIR"/>
    <property type="match status" value="1"/>
</dbReference>